<dbReference type="SUPFAM" id="SSF53300">
    <property type="entry name" value="vWA-like"/>
    <property type="match status" value="1"/>
</dbReference>
<feature type="region of interest" description="Disordered" evidence="1">
    <location>
        <begin position="169"/>
        <end position="192"/>
    </location>
</feature>
<feature type="region of interest" description="Disordered" evidence="1">
    <location>
        <begin position="1"/>
        <end position="45"/>
    </location>
</feature>
<feature type="compositionally biased region" description="Low complexity" evidence="1">
    <location>
        <begin position="183"/>
        <end position="192"/>
    </location>
</feature>
<name>A0AA36FDI2_OCTVU</name>
<feature type="compositionally biased region" description="Low complexity" evidence="1">
    <location>
        <begin position="642"/>
        <end position="652"/>
    </location>
</feature>
<dbReference type="AlphaFoldDB" id="A0AA36FDI2"/>
<evidence type="ECO:0000256" key="1">
    <source>
        <dbReference type="SAM" id="MobiDB-lite"/>
    </source>
</evidence>
<feature type="region of interest" description="Disordered" evidence="1">
    <location>
        <begin position="287"/>
        <end position="346"/>
    </location>
</feature>
<feature type="compositionally biased region" description="Polar residues" evidence="1">
    <location>
        <begin position="169"/>
        <end position="182"/>
    </location>
</feature>
<keyword evidence="3" id="KW-1185">Reference proteome</keyword>
<sequence length="885" mass="96595">MPQNTTTETTPEFLTQNITSTTTQITSTSQIPPEKKESTSQIPQTTHIHTPTVESTTQFTHILTTETTPPLTSTTEQSSVSTRAKDVPTTLTTLHTAPQTTIPSATTESTTTSEKQITDQTTTQYTTKASTEKTQEITTRATTTALFTTPLTDSTTQITSTSQIQIETEASTSQLSQTTQIPTSTVESTTKLTTTTEQSTLFTQAKDGETSIPITPAASKILTLSQTTIPSSPTVHMSTTEKPLTDPTSTQYISEVSTEKTLEIATPASTPELFTEPITDTTIQITSKSQIPTETDKSTSQLPQTTHIDTSTPESTTLYGDILTQPSTQGGVTPEERTSASTSASSLPEHIFTLNTTRLSSTTNLASLLHSTLSEGISIFNGSSFVHPTFLSTKTKFPDSVSTTTSSPFVSSLQTSSISTLRSLISKFHNFSTLSPPNATNMSESSTSSLLSTSHFVTNNETYISEETNSTLPTHSKSIAQNFSYSPTSLERTKPTILTVITRKVKQPDFSPMSTTNTSNQSSTLTVLKTFHPSTSMKITNESELYITKQPTHGILVTNTTRTKDKSYTMITARTSAKANKRLPVTKILNATDFDEKIYSTPSSPLQTKPNASSTMLVISRSIQQHLSTPIKTHSTGKTVLPSPSSSSSTNTSMIIISRRTKPVTSIIPPTITTTMLNISTILATTISPMKGSIIFGFDLLSLGTRRASFIHKFINAFMPYSGYSHYSIVSWSKRPLHVNFPLSKHDSDRREPHIPDLADIVEKIKNDLSSTSVQEHNLGNGDIPPVVVLFVDPLETSLTMPLIKAVRQLKKSRARVFLLNIGISKWPKQGTLELLSSEPSQLHIVHAPSYRQLLNRALNTPYQFRLLSNQYKPITFKKTNAPAY</sequence>
<organism evidence="2 3">
    <name type="scientific">Octopus vulgaris</name>
    <name type="common">Common octopus</name>
    <dbReference type="NCBI Taxonomy" id="6645"/>
    <lineage>
        <taxon>Eukaryota</taxon>
        <taxon>Metazoa</taxon>
        <taxon>Spiralia</taxon>
        <taxon>Lophotrochozoa</taxon>
        <taxon>Mollusca</taxon>
        <taxon>Cephalopoda</taxon>
        <taxon>Coleoidea</taxon>
        <taxon>Octopodiformes</taxon>
        <taxon>Octopoda</taxon>
        <taxon>Incirrata</taxon>
        <taxon>Octopodidae</taxon>
        <taxon>Octopus</taxon>
    </lineage>
</organism>
<accession>A0AA36FDI2</accession>
<feature type="compositionally biased region" description="Polar residues" evidence="1">
    <location>
        <begin position="287"/>
        <end position="331"/>
    </location>
</feature>
<feature type="compositionally biased region" description="Low complexity" evidence="1">
    <location>
        <begin position="1"/>
        <end position="31"/>
    </location>
</feature>
<feature type="region of interest" description="Disordered" evidence="1">
    <location>
        <begin position="633"/>
        <end position="652"/>
    </location>
</feature>
<evidence type="ECO:0008006" key="4">
    <source>
        <dbReference type="Google" id="ProtNLM"/>
    </source>
</evidence>
<dbReference type="Proteomes" id="UP001162480">
    <property type="component" value="Chromosome 17"/>
</dbReference>
<proteinExistence type="predicted"/>
<dbReference type="InterPro" id="IPR036465">
    <property type="entry name" value="vWFA_dom_sf"/>
</dbReference>
<evidence type="ECO:0000313" key="3">
    <source>
        <dbReference type="Proteomes" id="UP001162480"/>
    </source>
</evidence>
<feature type="region of interest" description="Disordered" evidence="1">
    <location>
        <begin position="231"/>
        <end position="250"/>
    </location>
</feature>
<gene>
    <name evidence="2" type="ORF">OCTVUL_1B015338</name>
</gene>
<reference evidence="2" key="1">
    <citation type="submission" date="2023-08" db="EMBL/GenBank/DDBJ databases">
        <authorList>
            <person name="Alioto T."/>
            <person name="Alioto T."/>
            <person name="Gomez Garrido J."/>
        </authorList>
    </citation>
    <scope>NUCLEOTIDE SEQUENCE</scope>
</reference>
<dbReference type="EMBL" id="OX597830">
    <property type="protein sequence ID" value="CAI9735081.1"/>
    <property type="molecule type" value="Genomic_DNA"/>
</dbReference>
<evidence type="ECO:0000313" key="2">
    <source>
        <dbReference type="EMBL" id="CAI9735081.1"/>
    </source>
</evidence>
<dbReference type="Gene3D" id="3.40.50.410">
    <property type="entry name" value="von Willebrand factor, type A domain"/>
    <property type="match status" value="1"/>
</dbReference>
<protein>
    <recommendedName>
        <fullName evidence="4">Mucin-5AC-like</fullName>
    </recommendedName>
</protein>